<comment type="caution">
    <text evidence="1">The sequence shown here is derived from an EMBL/GenBank/DDBJ whole genome shotgun (WGS) entry which is preliminary data.</text>
</comment>
<dbReference type="Proteomes" id="UP000252458">
    <property type="component" value="Unassembled WGS sequence"/>
</dbReference>
<sequence>MTAKARKRFIRHHLYNRLSPHYCRRTGAATRIFVDTRTLDLPTVASFMLSMLVNRQLRRTRWNSKSRT</sequence>
<organism evidence="1 2">
    <name type="scientific">Burkholderia reimsis</name>
    <dbReference type="NCBI Taxonomy" id="2234132"/>
    <lineage>
        <taxon>Bacteria</taxon>
        <taxon>Pseudomonadati</taxon>
        <taxon>Pseudomonadota</taxon>
        <taxon>Betaproteobacteria</taxon>
        <taxon>Burkholderiales</taxon>
        <taxon>Burkholderiaceae</taxon>
        <taxon>Burkholderia</taxon>
    </lineage>
</organism>
<evidence type="ECO:0000313" key="2">
    <source>
        <dbReference type="Proteomes" id="UP000252458"/>
    </source>
</evidence>
<name>A0A365QIC0_9BURK</name>
<reference evidence="1 2" key="1">
    <citation type="submission" date="2018-06" db="EMBL/GenBank/DDBJ databases">
        <title>Draft genome sequence of Burkholderia reimsis strain BE51 isolated from a French agricultural soil.</title>
        <authorList>
            <person name="Esmaeel Q."/>
        </authorList>
    </citation>
    <scope>NUCLEOTIDE SEQUENCE [LARGE SCALE GENOMIC DNA]</scope>
    <source>
        <strain evidence="1 2">BE51</strain>
    </source>
</reference>
<accession>A0A365QIC0</accession>
<dbReference type="EMBL" id="QMFZ01000055">
    <property type="protein sequence ID" value="RBB32699.1"/>
    <property type="molecule type" value="Genomic_DNA"/>
</dbReference>
<dbReference type="AlphaFoldDB" id="A0A365QIC0"/>
<gene>
    <name evidence="1" type="ORF">DPV79_37625</name>
</gene>
<protein>
    <submittedName>
        <fullName evidence="1">Uncharacterized protein</fullName>
    </submittedName>
</protein>
<keyword evidence="2" id="KW-1185">Reference proteome</keyword>
<evidence type="ECO:0000313" key="1">
    <source>
        <dbReference type="EMBL" id="RBB32699.1"/>
    </source>
</evidence>
<proteinExistence type="predicted"/>